<sequence length="91" mass="10349">MIKFEIDSEHRIRYLEVRGGHMTLAAEVAMLVGAIYAQTSSLNPHVAEMFRESIQINTRSDSPTWDPPEEWKRVGPDCSVTTMILSRRDDG</sequence>
<organism evidence="1">
    <name type="scientific">Siphoviridae sp. ct4fm14</name>
    <dbReference type="NCBI Taxonomy" id="2825331"/>
    <lineage>
        <taxon>Viruses</taxon>
        <taxon>Duplodnaviria</taxon>
        <taxon>Heunggongvirae</taxon>
        <taxon>Uroviricota</taxon>
        <taxon>Caudoviricetes</taxon>
    </lineage>
</organism>
<proteinExistence type="predicted"/>
<evidence type="ECO:0000313" key="1">
    <source>
        <dbReference type="EMBL" id="DAF97640.1"/>
    </source>
</evidence>
<name>A0A8S5UT13_9CAUD</name>
<accession>A0A8S5UT13</accession>
<reference evidence="1" key="1">
    <citation type="journal article" date="2021" name="Proc. Natl. Acad. Sci. U.S.A.">
        <title>A Catalog of Tens of Thousands of Viruses from Human Metagenomes Reveals Hidden Associations with Chronic Diseases.</title>
        <authorList>
            <person name="Tisza M.J."/>
            <person name="Buck C.B."/>
        </authorList>
    </citation>
    <scope>NUCLEOTIDE SEQUENCE</scope>
    <source>
        <strain evidence="1">Ct4fm14</strain>
    </source>
</reference>
<dbReference type="EMBL" id="BK016135">
    <property type="protein sequence ID" value="DAF97640.1"/>
    <property type="molecule type" value="Genomic_DNA"/>
</dbReference>
<protein>
    <submittedName>
        <fullName evidence="1">Uncharacterized protein</fullName>
    </submittedName>
</protein>